<organism evidence="1 2">
    <name type="scientific">Mycena metata</name>
    <dbReference type="NCBI Taxonomy" id="1033252"/>
    <lineage>
        <taxon>Eukaryota</taxon>
        <taxon>Fungi</taxon>
        <taxon>Dikarya</taxon>
        <taxon>Basidiomycota</taxon>
        <taxon>Agaricomycotina</taxon>
        <taxon>Agaricomycetes</taxon>
        <taxon>Agaricomycetidae</taxon>
        <taxon>Agaricales</taxon>
        <taxon>Marasmiineae</taxon>
        <taxon>Mycenaceae</taxon>
        <taxon>Mycena</taxon>
    </lineage>
</organism>
<comment type="caution">
    <text evidence="1">The sequence shown here is derived from an EMBL/GenBank/DDBJ whole genome shotgun (WGS) entry which is preliminary data.</text>
</comment>
<gene>
    <name evidence="1" type="ORF">B0H16DRAFT_1471865</name>
</gene>
<evidence type="ECO:0000313" key="1">
    <source>
        <dbReference type="EMBL" id="KAJ7725487.1"/>
    </source>
</evidence>
<evidence type="ECO:0000313" key="2">
    <source>
        <dbReference type="Proteomes" id="UP001215598"/>
    </source>
</evidence>
<reference evidence="1" key="1">
    <citation type="submission" date="2023-03" db="EMBL/GenBank/DDBJ databases">
        <title>Massive genome expansion in bonnet fungi (Mycena s.s.) driven by repeated elements and novel gene families across ecological guilds.</title>
        <authorList>
            <consortium name="Lawrence Berkeley National Laboratory"/>
            <person name="Harder C.B."/>
            <person name="Miyauchi S."/>
            <person name="Viragh M."/>
            <person name="Kuo A."/>
            <person name="Thoen E."/>
            <person name="Andreopoulos B."/>
            <person name="Lu D."/>
            <person name="Skrede I."/>
            <person name="Drula E."/>
            <person name="Henrissat B."/>
            <person name="Morin E."/>
            <person name="Kohler A."/>
            <person name="Barry K."/>
            <person name="LaButti K."/>
            <person name="Morin E."/>
            <person name="Salamov A."/>
            <person name="Lipzen A."/>
            <person name="Mereny Z."/>
            <person name="Hegedus B."/>
            <person name="Baldrian P."/>
            <person name="Stursova M."/>
            <person name="Weitz H."/>
            <person name="Taylor A."/>
            <person name="Grigoriev I.V."/>
            <person name="Nagy L.G."/>
            <person name="Martin F."/>
            <person name="Kauserud H."/>
        </authorList>
    </citation>
    <scope>NUCLEOTIDE SEQUENCE</scope>
    <source>
        <strain evidence="1">CBHHK182m</strain>
    </source>
</reference>
<sequence length="240" mass="26356">MLGGNKEQIGAGDPNSATLMGRTTACLAGDWKASVPGKTGRLLAHHIGRVGHRRFNFLLDSNFHQAYRSDRLLATHTAHTTTAFQRLLGRTTTVFDLHSNSGLSPLPIANQLRVPAGCVHVPSWAEAVKWDRLAGAPLAGWVLDEAIVSGLQRGGISFSTKDRRPWSGRKEACCVLTALRRLELALFTTLEIEAEVQLPIALRVTPPVHWVCRNVELGADSNRTDCLPRDKHSIPSHYFM</sequence>
<proteinExistence type="predicted"/>
<dbReference type="AlphaFoldDB" id="A0AAD7HPU0"/>
<dbReference type="EMBL" id="JARKIB010000194">
    <property type="protein sequence ID" value="KAJ7725487.1"/>
    <property type="molecule type" value="Genomic_DNA"/>
</dbReference>
<keyword evidence="2" id="KW-1185">Reference proteome</keyword>
<name>A0AAD7HPU0_9AGAR</name>
<dbReference type="Proteomes" id="UP001215598">
    <property type="component" value="Unassembled WGS sequence"/>
</dbReference>
<accession>A0AAD7HPU0</accession>
<protein>
    <submittedName>
        <fullName evidence="1">Uncharacterized protein</fullName>
    </submittedName>
</protein>